<evidence type="ECO:0000313" key="8">
    <source>
        <dbReference type="Proteomes" id="UP000077143"/>
    </source>
</evidence>
<comment type="similarity">
    <text evidence="1 6">Belongs to the polypeptide deformylase family.</text>
</comment>
<feature type="active site" evidence="6">
    <location>
        <position position="149"/>
    </location>
</feature>
<keyword evidence="4 6" id="KW-0648">Protein biosynthesis</keyword>
<proteinExistence type="inferred from homology"/>
<dbReference type="PRINTS" id="PR01576">
    <property type="entry name" value="PDEFORMYLASE"/>
</dbReference>
<comment type="catalytic activity">
    <reaction evidence="6">
        <text>N-terminal N-formyl-L-methionyl-[peptide] + H2O = N-terminal L-methionyl-[peptide] + formate</text>
        <dbReference type="Rhea" id="RHEA:24420"/>
        <dbReference type="Rhea" id="RHEA-COMP:10639"/>
        <dbReference type="Rhea" id="RHEA-COMP:10640"/>
        <dbReference type="ChEBI" id="CHEBI:15377"/>
        <dbReference type="ChEBI" id="CHEBI:15740"/>
        <dbReference type="ChEBI" id="CHEBI:49298"/>
        <dbReference type="ChEBI" id="CHEBI:64731"/>
        <dbReference type="EC" id="3.5.1.88"/>
    </reaction>
</comment>
<comment type="function">
    <text evidence="6">Removes the formyl group from the N-terminal Met of newly synthesized proteins. Requires at least a dipeptide for an efficient rate of reaction. N-terminal L-methionine is a prerequisite for activity but the enzyme has broad specificity at other positions.</text>
</comment>
<organism evidence="7 8">
    <name type="scientific">Mycobacterium adipatum</name>
    <dbReference type="NCBI Taxonomy" id="1682113"/>
    <lineage>
        <taxon>Bacteria</taxon>
        <taxon>Bacillati</taxon>
        <taxon>Actinomycetota</taxon>
        <taxon>Actinomycetes</taxon>
        <taxon>Mycobacteriales</taxon>
        <taxon>Mycobacteriaceae</taxon>
        <taxon>Mycobacterium</taxon>
    </lineage>
</organism>
<feature type="binding site" evidence="6">
    <location>
        <position position="106"/>
    </location>
    <ligand>
        <name>Fe cation</name>
        <dbReference type="ChEBI" id="CHEBI:24875"/>
    </ligand>
</feature>
<evidence type="ECO:0000256" key="4">
    <source>
        <dbReference type="ARBA" id="ARBA00022917"/>
    </source>
</evidence>
<feature type="binding site" evidence="6">
    <location>
        <position position="148"/>
    </location>
    <ligand>
        <name>Fe cation</name>
        <dbReference type="ChEBI" id="CHEBI:24875"/>
    </ligand>
</feature>
<dbReference type="KEGG" id="madi:A7U43_26850"/>
<comment type="cofactor">
    <cofactor evidence="6">
        <name>Fe(2+)</name>
        <dbReference type="ChEBI" id="CHEBI:29033"/>
    </cofactor>
    <text evidence="6">Binds 1 Fe(2+) ion.</text>
</comment>
<evidence type="ECO:0000313" key="7">
    <source>
        <dbReference type="EMBL" id="ANE82388.1"/>
    </source>
</evidence>
<dbReference type="InterPro" id="IPR036821">
    <property type="entry name" value="Peptide_deformylase_sf"/>
</dbReference>
<dbReference type="EMBL" id="CP015596">
    <property type="protein sequence ID" value="ANE82388.1"/>
    <property type="molecule type" value="Genomic_DNA"/>
</dbReference>
<dbReference type="Proteomes" id="UP000077143">
    <property type="component" value="Chromosome"/>
</dbReference>
<dbReference type="PIRSF" id="PIRSF004749">
    <property type="entry name" value="Pep_def"/>
    <property type="match status" value="1"/>
</dbReference>
<accession>A0A172UTR1</accession>
<protein>
    <recommendedName>
        <fullName evidence="6">Peptide deformylase</fullName>
        <shortName evidence="6">PDF</shortName>
        <ecNumber evidence="6">3.5.1.88</ecNumber>
    </recommendedName>
    <alternativeName>
        <fullName evidence="6">Polypeptide deformylase</fullName>
    </alternativeName>
</protein>
<evidence type="ECO:0000256" key="6">
    <source>
        <dbReference type="HAMAP-Rule" id="MF_00163"/>
    </source>
</evidence>
<dbReference type="GO" id="GO:0006412">
    <property type="term" value="P:translation"/>
    <property type="evidence" value="ECO:0007669"/>
    <property type="project" value="UniProtKB-UniRule"/>
</dbReference>
<gene>
    <name evidence="6" type="primary">def</name>
    <name evidence="7" type="ORF">A7U43_26850</name>
</gene>
<dbReference type="Gene3D" id="3.90.45.10">
    <property type="entry name" value="Peptide deformylase"/>
    <property type="match status" value="1"/>
</dbReference>
<dbReference type="SUPFAM" id="SSF56420">
    <property type="entry name" value="Peptide deformylase"/>
    <property type="match status" value="1"/>
</dbReference>
<dbReference type="AlphaFoldDB" id="A0A172UTR1"/>
<evidence type="ECO:0000256" key="1">
    <source>
        <dbReference type="ARBA" id="ARBA00010759"/>
    </source>
</evidence>
<sequence>MAVVPIRIVGDPVLHTPTTPVPVAADGTLPAELAALIADMYDTMDAANGVGLAANQIGRTERVFVYDCAEDRGKTARRRGVVINPVLETSEVPETMPDPDDDDEGCLSVPGESFPTGRAEWARVTGLDADGSAITLEGTGLFARMLQHETGHLDGFTYLDRLIGRHARAAKRMVKSNKWGVPGLSWLPGEDPDPFGH</sequence>
<dbReference type="OrthoDB" id="9804313at2"/>
<dbReference type="CDD" id="cd00487">
    <property type="entry name" value="Pep_deformylase"/>
    <property type="match status" value="1"/>
</dbReference>
<evidence type="ECO:0000256" key="5">
    <source>
        <dbReference type="ARBA" id="ARBA00023004"/>
    </source>
</evidence>
<keyword evidence="8" id="KW-1185">Reference proteome</keyword>
<dbReference type="Pfam" id="PF01327">
    <property type="entry name" value="Pep_deformylase"/>
    <property type="match status" value="1"/>
</dbReference>
<dbReference type="STRING" id="1682113.A7U43_26850"/>
<evidence type="ECO:0000256" key="3">
    <source>
        <dbReference type="ARBA" id="ARBA00022801"/>
    </source>
</evidence>
<reference evidence="7 8" key="1">
    <citation type="submission" date="2016-05" db="EMBL/GenBank/DDBJ databases">
        <title>Complete genome sequence of a phthalic acid esters degrading Mycobacterium sp. YC-RL4.</title>
        <authorList>
            <person name="Ren L."/>
            <person name="Fan S."/>
            <person name="Ruth N."/>
            <person name="Jia Y."/>
            <person name="Wang J."/>
            <person name="Qiao C."/>
        </authorList>
    </citation>
    <scope>NUCLEOTIDE SEQUENCE [LARGE SCALE GENOMIC DNA]</scope>
    <source>
        <strain evidence="7 8">YC-RL4</strain>
    </source>
</reference>
<dbReference type="RefSeq" id="WP_068001226.1">
    <property type="nucleotide sequence ID" value="NZ_CP015596.1"/>
</dbReference>
<dbReference type="NCBIfam" id="NF001159">
    <property type="entry name" value="PRK00150.1-3"/>
    <property type="match status" value="1"/>
</dbReference>
<dbReference type="GO" id="GO:0042586">
    <property type="term" value="F:peptide deformylase activity"/>
    <property type="evidence" value="ECO:0007669"/>
    <property type="project" value="UniProtKB-UniRule"/>
</dbReference>
<feature type="binding site" evidence="6">
    <location>
        <position position="152"/>
    </location>
    <ligand>
        <name>Fe cation</name>
        <dbReference type="ChEBI" id="CHEBI:24875"/>
    </ligand>
</feature>
<name>A0A172UTR1_9MYCO</name>
<keyword evidence="2 6" id="KW-0479">Metal-binding</keyword>
<dbReference type="PANTHER" id="PTHR10458:SF2">
    <property type="entry name" value="PEPTIDE DEFORMYLASE, MITOCHONDRIAL"/>
    <property type="match status" value="1"/>
</dbReference>
<dbReference type="HAMAP" id="MF_00163">
    <property type="entry name" value="Pep_deformylase"/>
    <property type="match status" value="1"/>
</dbReference>
<dbReference type="InterPro" id="IPR023635">
    <property type="entry name" value="Peptide_deformylase"/>
</dbReference>
<dbReference type="NCBIfam" id="NF009483">
    <property type="entry name" value="PRK12846.1-4"/>
    <property type="match status" value="1"/>
</dbReference>
<dbReference type="PANTHER" id="PTHR10458">
    <property type="entry name" value="PEPTIDE DEFORMYLASE"/>
    <property type="match status" value="1"/>
</dbReference>
<dbReference type="EC" id="3.5.1.88" evidence="6"/>
<keyword evidence="3 6" id="KW-0378">Hydrolase</keyword>
<dbReference type="GO" id="GO:0046872">
    <property type="term" value="F:metal ion binding"/>
    <property type="evidence" value="ECO:0007669"/>
    <property type="project" value="UniProtKB-KW"/>
</dbReference>
<evidence type="ECO:0000256" key="2">
    <source>
        <dbReference type="ARBA" id="ARBA00022723"/>
    </source>
</evidence>
<keyword evidence="5 6" id="KW-0408">Iron</keyword>